<evidence type="ECO:0000256" key="5">
    <source>
        <dbReference type="ARBA" id="ARBA00023237"/>
    </source>
</evidence>
<name>A0A927BYK1_9GAMM</name>
<evidence type="ECO:0000256" key="6">
    <source>
        <dbReference type="ARBA" id="ARBA00023288"/>
    </source>
</evidence>
<comment type="caution">
    <text evidence="7">The sequence shown here is derived from an EMBL/GenBank/DDBJ whole genome shotgun (WGS) entry which is preliminary data.</text>
</comment>
<evidence type="ECO:0000256" key="3">
    <source>
        <dbReference type="ARBA" id="ARBA00023136"/>
    </source>
</evidence>
<dbReference type="RefSeq" id="WP_190761665.1">
    <property type="nucleotide sequence ID" value="NZ_JACXLD010000001.1"/>
</dbReference>
<keyword evidence="5" id="KW-0998">Cell outer membrane</keyword>
<evidence type="ECO:0000313" key="7">
    <source>
        <dbReference type="EMBL" id="MBD2857409.1"/>
    </source>
</evidence>
<dbReference type="InterPro" id="IPR032831">
    <property type="entry name" value="LptM_cons"/>
</dbReference>
<dbReference type="AlphaFoldDB" id="A0A927BYK1"/>
<accession>A0A927BYK1</accession>
<comment type="subcellular location">
    <subcellularLocation>
        <location evidence="1">Cell outer membrane</location>
        <topology evidence="1">Lipid-anchor</topology>
    </subcellularLocation>
</comment>
<evidence type="ECO:0000256" key="4">
    <source>
        <dbReference type="ARBA" id="ARBA00023139"/>
    </source>
</evidence>
<keyword evidence="2" id="KW-0732">Signal</keyword>
<keyword evidence="3" id="KW-0472">Membrane</keyword>
<dbReference type="GO" id="GO:0009279">
    <property type="term" value="C:cell outer membrane"/>
    <property type="evidence" value="ECO:0007669"/>
    <property type="project" value="UniProtKB-SubCell"/>
</dbReference>
<gene>
    <name evidence="7" type="ORF">IB286_00215</name>
</gene>
<keyword evidence="8" id="KW-1185">Reference proteome</keyword>
<dbReference type="Pfam" id="PF13627">
    <property type="entry name" value="LptM_cons"/>
    <property type="match status" value="1"/>
</dbReference>
<sequence>MPQFQTALLILLVSLLCGCGQTGPLVLPDENPNAQSSTTK</sequence>
<organism evidence="7 8">
    <name type="scientific">Spongiibacter pelagi</name>
    <dbReference type="NCBI Taxonomy" id="2760804"/>
    <lineage>
        <taxon>Bacteria</taxon>
        <taxon>Pseudomonadati</taxon>
        <taxon>Pseudomonadota</taxon>
        <taxon>Gammaproteobacteria</taxon>
        <taxon>Cellvibrionales</taxon>
        <taxon>Spongiibacteraceae</taxon>
        <taxon>Spongiibacter</taxon>
    </lineage>
</organism>
<keyword evidence="4" id="KW-0564">Palmitate</keyword>
<protein>
    <submittedName>
        <fullName evidence="7">Lipoprotein</fullName>
    </submittedName>
</protein>
<evidence type="ECO:0000256" key="2">
    <source>
        <dbReference type="ARBA" id="ARBA00022729"/>
    </source>
</evidence>
<dbReference type="EMBL" id="JACXLD010000001">
    <property type="protein sequence ID" value="MBD2857409.1"/>
    <property type="molecule type" value="Genomic_DNA"/>
</dbReference>
<evidence type="ECO:0000313" key="8">
    <source>
        <dbReference type="Proteomes" id="UP000610558"/>
    </source>
</evidence>
<reference evidence="7" key="1">
    <citation type="submission" date="2020-09" db="EMBL/GenBank/DDBJ databases">
        <authorList>
            <person name="Yoon J.-W."/>
        </authorList>
    </citation>
    <scope>NUCLEOTIDE SEQUENCE</scope>
    <source>
        <strain evidence="7">KMU-158</strain>
    </source>
</reference>
<proteinExistence type="predicted"/>
<keyword evidence="6 7" id="KW-0449">Lipoprotein</keyword>
<dbReference type="Proteomes" id="UP000610558">
    <property type="component" value="Unassembled WGS sequence"/>
</dbReference>
<dbReference type="NCBIfam" id="NF047847">
    <property type="entry name" value="SS_mature_LptM"/>
    <property type="match status" value="1"/>
</dbReference>
<evidence type="ECO:0000256" key="1">
    <source>
        <dbReference type="ARBA" id="ARBA00004459"/>
    </source>
</evidence>